<sequence length="132" mass="14635">MRIDRVVVRSTTRYGRECPTGDFLIGLEPYDGESGLDWSTALRVAWYFQSDKWRTYVNGNGASYRELGQVPKDRGGSAKEVSQRTPAEQVYDILAREVAGMSPAEGTPILRSSPKRNRALGTFGRGDCTEGI</sequence>
<evidence type="ECO:0000313" key="3">
    <source>
        <dbReference type="Proteomes" id="UP000018050"/>
    </source>
</evidence>
<dbReference type="VEuPathDB" id="ToxoDB:EAH_00028920"/>
<dbReference type="EMBL" id="HG670788">
    <property type="protein sequence ID" value="CDI78004.1"/>
    <property type="molecule type" value="Genomic_DNA"/>
</dbReference>
<dbReference type="GeneID" id="25270962"/>
<reference evidence="2" key="1">
    <citation type="submission" date="2013-10" db="EMBL/GenBank/DDBJ databases">
        <title>Genomic analysis of the causative agents of coccidiosis in chickens.</title>
        <authorList>
            <person name="Reid A.J."/>
            <person name="Blake D."/>
            <person name="Billington K."/>
            <person name="Browne H."/>
            <person name="Dunn M."/>
            <person name="Hung S."/>
            <person name="Kawahara F."/>
            <person name="Miranda-Saavedra D."/>
            <person name="Mourier T."/>
            <person name="Nagra H."/>
            <person name="Otto T.D."/>
            <person name="Rawlings N."/>
            <person name="Sanchez A."/>
            <person name="Sanders M."/>
            <person name="Subramaniam C."/>
            <person name="Tay Y."/>
            <person name="Dear P."/>
            <person name="Doerig C."/>
            <person name="Gruber A."/>
            <person name="Parkinson J."/>
            <person name="Shirley M."/>
            <person name="Wan K.L."/>
            <person name="Berriman M."/>
            <person name="Tomley F."/>
            <person name="Pain A."/>
        </authorList>
    </citation>
    <scope>NUCLEOTIDE SEQUENCE</scope>
    <source>
        <strain evidence="2">Houghton</strain>
    </source>
</reference>
<reference evidence="2" key="2">
    <citation type="submission" date="2013-10" db="EMBL/GenBank/DDBJ databases">
        <authorList>
            <person name="Aslett M."/>
        </authorList>
    </citation>
    <scope>NUCLEOTIDE SEQUENCE</scope>
    <source>
        <strain evidence="2">Houghton</strain>
    </source>
</reference>
<keyword evidence="3" id="KW-1185">Reference proteome</keyword>
<name>U6GHF8_EIMAC</name>
<accession>U6GHF8</accession>
<proteinExistence type="predicted"/>
<dbReference type="AlphaFoldDB" id="U6GHF8"/>
<dbReference type="Proteomes" id="UP000018050">
    <property type="component" value="Unassembled WGS sequence"/>
</dbReference>
<dbReference type="RefSeq" id="XP_013251721.1">
    <property type="nucleotide sequence ID" value="XM_013396267.1"/>
</dbReference>
<evidence type="ECO:0000313" key="2">
    <source>
        <dbReference type="EMBL" id="CDI78004.1"/>
    </source>
</evidence>
<gene>
    <name evidence="2" type="ORF">EAH_00028920</name>
</gene>
<feature type="region of interest" description="Disordered" evidence="1">
    <location>
        <begin position="104"/>
        <end position="132"/>
    </location>
</feature>
<protein>
    <submittedName>
        <fullName evidence="2">Uncharacterized protein</fullName>
    </submittedName>
</protein>
<organism evidence="2 3">
    <name type="scientific">Eimeria acervulina</name>
    <name type="common">Coccidian parasite</name>
    <dbReference type="NCBI Taxonomy" id="5801"/>
    <lineage>
        <taxon>Eukaryota</taxon>
        <taxon>Sar</taxon>
        <taxon>Alveolata</taxon>
        <taxon>Apicomplexa</taxon>
        <taxon>Conoidasida</taxon>
        <taxon>Coccidia</taxon>
        <taxon>Eucoccidiorida</taxon>
        <taxon>Eimeriorina</taxon>
        <taxon>Eimeriidae</taxon>
        <taxon>Eimeria</taxon>
    </lineage>
</organism>
<evidence type="ECO:0000256" key="1">
    <source>
        <dbReference type="SAM" id="MobiDB-lite"/>
    </source>
</evidence>